<dbReference type="Pfam" id="PF06144">
    <property type="entry name" value="DNA_pol3_delta"/>
    <property type="match status" value="1"/>
</dbReference>
<dbReference type="Proteomes" id="UP001516662">
    <property type="component" value="Unassembled WGS sequence"/>
</dbReference>
<dbReference type="PANTHER" id="PTHR34388:SF1">
    <property type="entry name" value="DNA POLYMERASE III SUBUNIT DELTA"/>
    <property type="match status" value="1"/>
</dbReference>
<dbReference type="EC" id="2.7.7.7" evidence="1"/>
<comment type="similarity">
    <text evidence="7">Belongs to the DNA polymerase HolA subunit family.</text>
</comment>
<sequence>MTEVIRKKIKNKQISSMYLFYGTETFLINELKEMLTSELLEEHEKDFNYAIYDLEETPIEVALEDAETLPFMGEKRMIVLKKPYFLTAEKGKEKVEHSLERLEKYILQPAPYSVIVFIAPYEKLDERKKITKLLKQHAEVLEVNALEEKDLIKWIGNRAAMFQVTFEDHAAKLLMQLTGPNLMLISKEIDKLSLYVGPEGDITQETVNLLVARTLEQNIFELIDKAVHRKLEEAFRIFYDLLKNNEEPIKILSLLATQFRMIYQVKELVRQGYGQQQIAGMLKVHPYRVKLAAGQSNLFSNEHLMGLVNHLAEMDYEIKNGKIDKKLAVELFLMKLNN</sequence>
<dbReference type="Gene3D" id="3.40.50.300">
    <property type="entry name" value="P-loop containing nucleotide triphosphate hydrolases"/>
    <property type="match status" value="1"/>
</dbReference>
<dbReference type="InterPro" id="IPR008921">
    <property type="entry name" value="DNA_pol3_clamp-load_cplx_C"/>
</dbReference>
<proteinExistence type="inferred from homology"/>
<dbReference type="InterPro" id="IPR010372">
    <property type="entry name" value="DNA_pol3_delta_N"/>
</dbReference>
<dbReference type="NCBIfam" id="TIGR01128">
    <property type="entry name" value="holA"/>
    <property type="match status" value="1"/>
</dbReference>
<evidence type="ECO:0000259" key="9">
    <source>
        <dbReference type="Pfam" id="PF06144"/>
    </source>
</evidence>
<dbReference type="InterPro" id="IPR048466">
    <property type="entry name" value="DNA_pol3_delta-like_C"/>
</dbReference>
<evidence type="ECO:0000259" key="10">
    <source>
        <dbReference type="Pfam" id="PF21694"/>
    </source>
</evidence>
<dbReference type="SUPFAM" id="SSF48019">
    <property type="entry name" value="post-AAA+ oligomerization domain-like"/>
    <property type="match status" value="1"/>
</dbReference>
<evidence type="ECO:0000256" key="5">
    <source>
        <dbReference type="ARBA" id="ARBA00022705"/>
    </source>
</evidence>
<evidence type="ECO:0000256" key="6">
    <source>
        <dbReference type="ARBA" id="ARBA00022932"/>
    </source>
</evidence>
<accession>A0ABR9QHS0</accession>
<keyword evidence="5" id="KW-0235">DNA replication</keyword>
<feature type="domain" description="DNA polymerase III delta subunit-like C-terminal" evidence="10">
    <location>
        <begin position="216"/>
        <end position="336"/>
    </location>
</feature>
<evidence type="ECO:0000256" key="4">
    <source>
        <dbReference type="ARBA" id="ARBA00022695"/>
    </source>
</evidence>
<dbReference type="InterPro" id="IPR027417">
    <property type="entry name" value="P-loop_NTPase"/>
</dbReference>
<dbReference type="SUPFAM" id="SSF52540">
    <property type="entry name" value="P-loop containing nucleoside triphosphate hydrolases"/>
    <property type="match status" value="1"/>
</dbReference>
<dbReference type="EMBL" id="JADCLJ010000019">
    <property type="protein sequence ID" value="MBE4908046.1"/>
    <property type="molecule type" value="Genomic_DNA"/>
</dbReference>
<dbReference type="GO" id="GO:0003887">
    <property type="term" value="F:DNA-directed DNA polymerase activity"/>
    <property type="evidence" value="ECO:0007669"/>
    <property type="project" value="UniProtKB-EC"/>
</dbReference>
<keyword evidence="6" id="KW-0239">DNA-directed DNA polymerase</keyword>
<name>A0ABR9QHS0_9BACI</name>
<gene>
    <name evidence="11" type="primary">holA</name>
    <name evidence="11" type="ORF">IMZ08_08270</name>
</gene>
<evidence type="ECO:0000256" key="2">
    <source>
        <dbReference type="ARBA" id="ARBA00017703"/>
    </source>
</evidence>
<dbReference type="Pfam" id="PF21694">
    <property type="entry name" value="DNA_pol3_delta_C"/>
    <property type="match status" value="1"/>
</dbReference>
<keyword evidence="4 11" id="KW-0548">Nucleotidyltransferase</keyword>
<dbReference type="PANTHER" id="PTHR34388">
    <property type="entry name" value="DNA POLYMERASE III SUBUNIT DELTA"/>
    <property type="match status" value="1"/>
</dbReference>
<evidence type="ECO:0000313" key="11">
    <source>
        <dbReference type="EMBL" id="MBE4908046.1"/>
    </source>
</evidence>
<reference evidence="11 12" key="1">
    <citation type="submission" date="2020-10" db="EMBL/GenBank/DDBJ databases">
        <title>Bacillus sp. HD4P25, an endophyte from a halophyte.</title>
        <authorList>
            <person name="Sun J.-Q."/>
        </authorList>
    </citation>
    <scope>NUCLEOTIDE SEQUENCE [LARGE SCALE GENOMIC DNA]</scope>
    <source>
        <strain evidence="11 12">YIM 93174</strain>
    </source>
</reference>
<keyword evidence="3 11" id="KW-0808">Transferase</keyword>
<organism evidence="11 12">
    <name type="scientific">Litchfieldia luteola</name>
    <dbReference type="NCBI Taxonomy" id="682179"/>
    <lineage>
        <taxon>Bacteria</taxon>
        <taxon>Bacillati</taxon>
        <taxon>Bacillota</taxon>
        <taxon>Bacilli</taxon>
        <taxon>Bacillales</taxon>
        <taxon>Bacillaceae</taxon>
        <taxon>Litchfieldia</taxon>
    </lineage>
</organism>
<protein>
    <recommendedName>
        <fullName evidence="2">DNA polymerase III subunit delta</fullName>
        <ecNumber evidence="1">2.7.7.7</ecNumber>
    </recommendedName>
</protein>
<dbReference type="Gene3D" id="1.10.8.60">
    <property type="match status" value="1"/>
</dbReference>
<evidence type="ECO:0000313" key="12">
    <source>
        <dbReference type="Proteomes" id="UP001516662"/>
    </source>
</evidence>
<keyword evidence="12" id="KW-1185">Reference proteome</keyword>
<evidence type="ECO:0000256" key="7">
    <source>
        <dbReference type="ARBA" id="ARBA00034754"/>
    </source>
</evidence>
<evidence type="ECO:0000256" key="1">
    <source>
        <dbReference type="ARBA" id="ARBA00012417"/>
    </source>
</evidence>
<dbReference type="Gene3D" id="1.20.272.10">
    <property type="match status" value="1"/>
</dbReference>
<comment type="caution">
    <text evidence="11">The sequence shown here is derived from an EMBL/GenBank/DDBJ whole genome shotgun (WGS) entry which is preliminary data.</text>
</comment>
<feature type="domain" description="DNA polymerase III delta N-terminal" evidence="9">
    <location>
        <begin position="18"/>
        <end position="143"/>
    </location>
</feature>
<comment type="catalytic activity">
    <reaction evidence="8">
        <text>DNA(n) + a 2'-deoxyribonucleoside 5'-triphosphate = DNA(n+1) + diphosphate</text>
        <dbReference type="Rhea" id="RHEA:22508"/>
        <dbReference type="Rhea" id="RHEA-COMP:17339"/>
        <dbReference type="Rhea" id="RHEA-COMP:17340"/>
        <dbReference type="ChEBI" id="CHEBI:33019"/>
        <dbReference type="ChEBI" id="CHEBI:61560"/>
        <dbReference type="ChEBI" id="CHEBI:173112"/>
        <dbReference type="EC" id="2.7.7.7"/>
    </reaction>
</comment>
<dbReference type="RefSeq" id="WP_193535511.1">
    <property type="nucleotide sequence ID" value="NZ_JADCLJ010000019.1"/>
</dbReference>
<evidence type="ECO:0000256" key="8">
    <source>
        <dbReference type="ARBA" id="ARBA00049244"/>
    </source>
</evidence>
<dbReference type="InterPro" id="IPR005790">
    <property type="entry name" value="DNA_polIII_delta"/>
</dbReference>
<evidence type="ECO:0000256" key="3">
    <source>
        <dbReference type="ARBA" id="ARBA00022679"/>
    </source>
</evidence>